<dbReference type="InterPro" id="IPR029681">
    <property type="entry name" value="CCDC157"/>
</dbReference>
<keyword evidence="4" id="KW-1185">Reference proteome</keyword>
<dbReference type="AlphaFoldDB" id="A0AAV1G4S5"/>
<evidence type="ECO:0000256" key="2">
    <source>
        <dbReference type="SAM" id="MobiDB-lite"/>
    </source>
</evidence>
<feature type="compositionally biased region" description="Basic and acidic residues" evidence="2">
    <location>
        <begin position="632"/>
        <end position="641"/>
    </location>
</feature>
<evidence type="ECO:0000256" key="1">
    <source>
        <dbReference type="SAM" id="Coils"/>
    </source>
</evidence>
<name>A0AAV1G4S5_XYRNO</name>
<protein>
    <submittedName>
        <fullName evidence="3">Coiled-coil domain-containing protein 157 isoform X1</fullName>
    </submittedName>
</protein>
<feature type="compositionally biased region" description="Polar residues" evidence="2">
    <location>
        <begin position="642"/>
        <end position="660"/>
    </location>
</feature>
<reference evidence="3" key="1">
    <citation type="submission" date="2023-08" db="EMBL/GenBank/DDBJ databases">
        <authorList>
            <person name="Alioto T."/>
            <person name="Alioto T."/>
            <person name="Gomez Garrido J."/>
        </authorList>
    </citation>
    <scope>NUCLEOTIDE SEQUENCE</scope>
</reference>
<feature type="compositionally biased region" description="Polar residues" evidence="2">
    <location>
        <begin position="597"/>
        <end position="623"/>
    </location>
</feature>
<feature type="coiled-coil region" evidence="1">
    <location>
        <begin position="284"/>
        <end position="525"/>
    </location>
</feature>
<proteinExistence type="predicted"/>
<evidence type="ECO:0000313" key="3">
    <source>
        <dbReference type="EMBL" id="CAJ1068009.1"/>
    </source>
</evidence>
<evidence type="ECO:0000313" key="4">
    <source>
        <dbReference type="Proteomes" id="UP001178508"/>
    </source>
</evidence>
<dbReference type="SUPFAM" id="SSF90257">
    <property type="entry name" value="Myosin rod fragments"/>
    <property type="match status" value="1"/>
</dbReference>
<feature type="coiled-coil region" evidence="1">
    <location>
        <begin position="550"/>
        <end position="584"/>
    </location>
</feature>
<dbReference type="PANTHER" id="PTHR43696:SF9">
    <property type="entry name" value="COILED-COIL DOMAIN-CONTAINING PROTEIN 157"/>
    <property type="match status" value="1"/>
</dbReference>
<sequence length="705" mass="80690">MSEFLGRQDCIESLRRDLVDLQGATLDVFSRTGPVRCPSWKFPDKLSCNLDMVALLDQYDYTDGDEAFSQHSHIILLELVIDRLLLLLQSFNAFVELLRCGTRREQPDGCQSVGLVVRNYWRDLVEFVKCQNSMGTLRYNPEQTKTKETSDSKQTLSPVSHQISQRSDLCRRCLSAGSSPSSFNPSLSVHVNCPTAEASSHPCDTCCEVQSILRRTGQAFVDLLQSEGLPSSLQPLLVSVEDTLGQMTAADITQWANEQLRDMRRLGKHLQDVRSTVQPLTDKLDAAQTQRDKFRSQLDRVQKEFKQETEKHQANIVQLEFSLRKTQRSLKETEQRLQEEREQLKRETLRLKDDNSGLREKVTEQQNTIQAQEREKTALQEEVRTLQVDREVCCELRQRVQQLESQIQETQLQLHKENAKYYSACRQQESMQAKQTSLLKRVDTLDEECEELQRQLGEREESQISLNDRLRQMSEEKEQVEARLTQQQELCLQLRKEKKSVETHVGELQRSVAEMEEYVQVLKERERLLVAFPELSPLARSQPQSTGNVLLDMKQQLKANDIRVKILEQENTTLQTSLMKLTERVQTNGVREASPEQVRSLSDYSTPEQKLQTHQTLMLQSSGAARLGCSNRWREESRGESGQDSAGSGDQVSTTAAVSPSSLQLHLQTLHLHTDTNNAAAAKSCTKKTRSRFILSHSRSSNQRK</sequence>
<dbReference type="Proteomes" id="UP001178508">
    <property type="component" value="Chromosome 12"/>
</dbReference>
<gene>
    <name evidence="3" type="ORF">XNOV1_A014507</name>
</gene>
<feature type="region of interest" description="Disordered" evidence="2">
    <location>
        <begin position="681"/>
        <end position="705"/>
    </location>
</feature>
<feature type="region of interest" description="Disordered" evidence="2">
    <location>
        <begin position="585"/>
        <end position="660"/>
    </location>
</feature>
<dbReference type="EMBL" id="OY660875">
    <property type="protein sequence ID" value="CAJ1068009.1"/>
    <property type="molecule type" value="Genomic_DNA"/>
</dbReference>
<accession>A0AAV1G4S5</accession>
<organism evidence="3 4">
    <name type="scientific">Xyrichtys novacula</name>
    <name type="common">Pearly razorfish</name>
    <name type="synonym">Hemipteronotus novacula</name>
    <dbReference type="NCBI Taxonomy" id="13765"/>
    <lineage>
        <taxon>Eukaryota</taxon>
        <taxon>Metazoa</taxon>
        <taxon>Chordata</taxon>
        <taxon>Craniata</taxon>
        <taxon>Vertebrata</taxon>
        <taxon>Euteleostomi</taxon>
        <taxon>Actinopterygii</taxon>
        <taxon>Neopterygii</taxon>
        <taxon>Teleostei</taxon>
        <taxon>Neoteleostei</taxon>
        <taxon>Acanthomorphata</taxon>
        <taxon>Eupercaria</taxon>
        <taxon>Labriformes</taxon>
        <taxon>Labridae</taxon>
        <taxon>Xyrichtys</taxon>
    </lineage>
</organism>
<keyword evidence="1" id="KW-0175">Coiled coil</keyword>
<dbReference type="PANTHER" id="PTHR43696">
    <property type="entry name" value="COILED-COIL DOMAIN-CONTAINING PROTEIN 157"/>
    <property type="match status" value="1"/>
</dbReference>